<evidence type="ECO:0000313" key="3">
    <source>
        <dbReference type="WBParaSite" id="EgrG_000405400"/>
    </source>
</evidence>
<organism evidence="1">
    <name type="scientific">Echinococcus granulosus</name>
    <name type="common">Hydatid tapeworm</name>
    <dbReference type="NCBI Taxonomy" id="6210"/>
    <lineage>
        <taxon>Eukaryota</taxon>
        <taxon>Metazoa</taxon>
        <taxon>Spiralia</taxon>
        <taxon>Lophotrochozoa</taxon>
        <taxon>Platyhelminthes</taxon>
        <taxon>Cestoda</taxon>
        <taxon>Eucestoda</taxon>
        <taxon>Cyclophyllidea</taxon>
        <taxon>Taeniidae</taxon>
        <taxon>Echinococcus</taxon>
        <taxon>Echinococcus granulosus group</taxon>
    </lineage>
</organism>
<proteinExistence type="predicted"/>
<dbReference type="Proteomes" id="UP000492820">
    <property type="component" value="Unassembled WGS sequence"/>
</dbReference>
<reference evidence="1" key="2">
    <citation type="submission" date="2014-06" db="EMBL/GenBank/DDBJ databases">
        <authorList>
            <person name="Aslett M."/>
        </authorList>
    </citation>
    <scope>NUCLEOTIDE SEQUENCE</scope>
</reference>
<protein>
    <submittedName>
        <fullName evidence="1 3">Uncharacterized protein</fullName>
    </submittedName>
</protein>
<gene>
    <name evidence="1" type="ORF">EgrG_000405400</name>
</gene>
<dbReference type="WBParaSite" id="EgrG_000405400">
    <property type="protein sequence ID" value="EgrG_000405400"/>
    <property type="gene ID" value="EgrG_000405400"/>
</dbReference>
<reference evidence="3" key="3">
    <citation type="submission" date="2020-10" db="UniProtKB">
        <authorList>
            <consortium name="WormBaseParasite"/>
        </authorList>
    </citation>
    <scope>IDENTIFICATION</scope>
</reference>
<dbReference type="AlphaFoldDB" id="A0A068WXY7"/>
<evidence type="ECO:0000313" key="1">
    <source>
        <dbReference type="EMBL" id="CDS24732.1"/>
    </source>
</evidence>
<accession>A0A068WXY7</accession>
<evidence type="ECO:0000313" key="2">
    <source>
        <dbReference type="Proteomes" id="UP000492820"/>
    </source>
</evidence>
<dbReference type="EMBL" id="LK028617">
    <property type="protein sequence ID" value="CDS24732.1"/>
    <property type="molecule type" value="Genomic_DNA"/>
</dbReference>
<name>A0A068WXY7_ECHGR</name>
<sequence length="28" mass="2899">MGSRRQGACLGGDGMCDKSITLTAEVKN</sequence>
<reference evidence="1 2" key="1">
    <citation type="journal article" date="2013" name="Nature">
        <title>The genomes of four tapeworm species reveal adaptations to parasitism.</title>
        <authorList>
            <person name="Tsai I.J."/>
            <person name="Zarowiecki M."/>
            <person name="Holroyd N."/>
            <person name="Garciarrubio A."/>
            <person name="Sanchez-Flores A."/>
            <person name="Brooks K.L."/>
            <person name="Tracey A."/>
            <person name="Bobes R.J."/>
            <person name="Fragoso G."/>
            <person name="Sciutto E."/>
            <person name="Aslett M."/>
            <person name="Beasley H."/>
            <person name="Bennett H.M."/>
            <person name="Cai J."/>
            <person name="Camicia F."/>
            <person name="Clark R."/>
            <person name="Cucher M."/>
            <person name="De Silva N."/>
            <person name="Day T.A."/>
            <person name="Deplazes P."/>
            <person name="Estrada K."/>
            <person name="Fernandez C."/>
            <person name="Holland P.W."/>
            <person name="Hou J."/>
            <person name="Hu S."/>
            <person name="Huckvale T."/>
            <person name="Hung S.S."/>
            <person name="Kamenetzky L."/>
            <person name="Keane J.A."/>
            <person name="Kiss F."/>
            <person name="Koziol U."/>
            <person name="Lambert O."/>
            <person name="Liu K."/>
            <person name="Luo X."/>
            <person name="Luo Y."/>
            <person name="Macchiaroli N."/>
            <person name="Nichol S."/>
            <person name="Paps J."/>
            <person name="Parkinson J."/>
            <person name="Pouchkina-Stantcheva N."/>
            <person name="Riddiford N."/>
            <person name="Rosenzvit M."/>
            <person name="Salinas G."/>
            <person name="Wasmuth J.D."/>
            <person name="Zamanian M."/>
            <person name="Zheng Y."/>
            <person name="Cai X."/>
            <person name="Soberon X."/>
            <person name="Olson P.D."/>
            <person name="Laclette J.P."/>
            <person name="Brehm K."/>
            <person name="Berriman M."/>
            <person name="Garciarrubio A."/>
            <person name="Bobes R.J."/>
            <person name="Fragoso G."/>
            <person name="Sanchez-Flores A."/>
            <person name="Estrada K."/>
            <person name="Cevallos M.A."/>
            <person name="Morett E."/>
            <person name="Gonzalez V."/>
            <person name="Portillo T."/>
            <person name="Ochoa-Leyva A."/>
            <person name="Jose M.V."/>
            <person name="Sciutto E."/>
            <person name="Landa A."/>
            <person name="Jimenez L."/>
            <person name="Valdes V."/>
            <person name="Carrero J.C."/>
            <person name="Larralde C."/>
            <person name="Morales-Montor J."/>
            <person name="Limon-Lason J."/>
            <person name="Soberon X."/>
            <person name="Laclette J.P."/>
        </authorList>
    </citation>
    <scope>NUCLEOTIDE SEQUENCE [LARGE SCALE GENOMIC DNA]</scope>
</reference>